<comment type="caution">
    <text evidence="3">The sequence shown here is derived from an EMBL/GenBank/DDBJ whole genome shotgun (WGS) entry which is preliminary data.</text>
</comment>
<dbReference type="InterPro" id="IPR019079">
    <property type="entry name" value="Capsule_synth_CapA"/>
</dbReference>
<reference evidence="3 4" key="1">
    <citation type="submission" date="2021-04" db="EMBL/GenBank/DDBJ databases">
        <title>Paenibacillus sp. DLE-14 whole genome sequence.</title>
        <authorList>
            <person name="Ham Y.J."/>
        </authorList>
    </citation>
    <scope>NUCLEOTIDE SEQUENCE [LARGE SCALE GENOMIC DNA]</scope>
    <source>
        <strain evidence="3 4">DLE-14</strain>
    </source>
</reference>
<dbReference type="Proteomes" id="UP000673394">
    <property type="component" value="Unassembled WGS sequence"/>
</dbReference>
<feature type="domain" description="Capsule synthesis protein CapA" evidence="2">
    <location>
        <begin position="2"/>
        <end position="239"/>
    </location>
</feature>
<sequence>MELLIASDLVPTHTNEELFNNGDIRELLGEDLFKIWMAADMRVFNLEVPLTDQETPIAKSGPNLVAKTSTINGIKKLDPTLVTLANNHILDQGVQGFLSTTSLLEQYNIPYVGAANNLFEAAKPYILLKDGVSVGIYACAENEFTIATATSAGANPFDPLESLDHIQELNQKCDFVIVLYHGGKEHYRYPSPNVQKVCRKLVQKGADLVICQHSHCVGAYENYLDSKIIYGHGNFIFDYMDSDYWQSSLLIKIHISERLEVDYVPIVKQKHVIRAAQGSEADHILNGFYSRSKEISQEGFVERRYQEFAHTNTEAYLKAFSGLGKWMSRIDRKLLNGRLLRKRYSKHHLLAMQNFIECEAHRELLLAGLKTK</sequence>
<dbReference type="PANTHER" id="PTHR33393">
    <property type="entry name" value="POLYGLUTAMINE SYNTHESIS ACCESSORY PROTEIN RV0574C-RELATED"/>
    <property type="match status" value="1"/>
</dbReference>
<dbReference type="SUPFAM" id="SSF56300">
    <property type="entry name" value="Metallo-dependent phosphatases"/>
    <property type="match status" value="1"/>
</dbReference>
<dbReference type="InterPro" id="IPR029052">
    <property type="entry name" value="Metallo-depent_PP-like"/>
</dbReference>
<dbReference type="CDD" id="cd07381">
    <property type="entry name" value="MPP_CapA"/>
    <property type="match status" value="1"/>
</dbReference>
<gene>
    <name evidence="3" type="ORF">I8J30_06705</name>
</gene>
<dbReference type="Pfam" id="PF09587">
    <property type="entry name" value="PGA_cap"/>
    <property type="match status" value="1"/>
</dbReference>
<dbReference type="Gene3D" id="3.60.21.10">
    <property type="match status" value="1"/>
</dbReference>
<evidence type="ECO:0000313" key="4">
    <source>
        <dbReference type="Proteomes" id="UP000673394"/>
    </source>
</evidence>
<comment type="similarity">
    <text evidence="1">Belongs to the CapA family.</text>
</comment>
<dbReference type="InterPro" id="IPR052169">
    <property type="entry name" value="CW_Biosynth-Accessory"/>
</dbReference>
<dbReference type="EMBL" id="JAGKSP010000002">
    <property type="protein sequence ID" value="MBP3962392.1"/>
    <property type="molecule type" value="Genomic_DNA"/>
</dbReference>
<keyword evidence="4" id="KW-1185">Reference proteome</keyword>
<accession>A0ABS5C8S8</accession>
<name>A0ABS5C8S8_9BACL</name>
<evidence type="ECO:0000256" key="1">
    <source>
        <dbReference type="ARBA" id="ARBA00005662"/>
    </source>
</evidence>
<dbReference type="SMART" id="SM00854">
    <property type="entry name" value="PGA_cap"/>
    <property type="match status" value="1"/>
</dbReference>
<dbReference type="PANTHER" id="PTHR33393:SF13">
    <property type="entry name" value="PGA BIOSYNTHESIS PROTEIN CAPA"/>
    <property type="match status" value="1"/>
</dbReference>
<evidence type="ECO:0000313" key="3">
    <source>
        <dbReference type="EMBL" id="MBP3962392.1"/>
    </source>
</evidence>
<evidence type="ECO:0000259" key="2">
    <source>
        <dbReference type="SMART" id="SM00854"/>
    </source>
</evidence>
<organism evidence="3 4">
    <name type="scientific">Paenibacillus lignilyticus</name>
    <dbReference type="NCBI Taxonomy" id="1172615"/>
    <lineage>
        <taxon>Bacteria</taxon>
        <taxon>Bacillati</taxon>
        <taxon>Bacillota</taxon>
        <taxon>Bacilli</taxon>
        <taxon>Bacillales</taxon>
        <taxon>Paenibacillaceae</taxon>
        <taxon>Paenibacillus</taxon>
    </lineage>
</organism>
<protein>
    <submittedName>
        <fullName evidence="3">CapA family protein</fullName>
    </submittedName>
</protein>
<proteinExistence type="inferred from homology"/>
<dbReference type="RefSeq" id="WP_210656564.1">
    <property type="nucleotide sequence ID" value="NZ_JAGKSP010000002.1"/>
</dbReference>